<evidence type="ECO:0000313" key="4">
    <source>
        <dbReference type="Proteomes" id="UP000262802"/>
    </source>
</evidence>
<sequence>MRTALLFRTLAVAALVVSAQAVALAQGPLRQVNSFERVSASGAVNVVLRQAAAQEVRVEARPEVAARVRTEVANGTLRIYREPGNSWGSSMTRSKDDQVTVYVTAPAFTGVEVSGASDLKASSPIQADKFSIRVSGASDVTLQLNAQSLLANASGASDIRLTGQVAQQEVQVSGSSDYRAYELKSQKATVQASGASDAYVYVDGNLQARSSGASDVHYKGRARVAQ</sequence>
<name>A0A3B7REG4_9BACT</name>
<gene>
    <name evidence="3" type="ORF">D3Y59_11615</name>
</gene>
<dbReference type="Gene3D" id="2.160.20.120">
    <property type="match status" value="1"/>
</dbReference>
<reference evidence="3 4" key="1">
    <citation type="submission" date="2018-09" db="EMBL/GenBank/DDBJ databases">
        <title>Hymenobacter medium sp. nov., isolated from R2A medium.</title>
        <authorList>
            <person name="Yingchao G."/>
        </authorList>
    </citation>
    <scope>NUCLEOTIDE SEQUENCE [LARGE SCALE GENOMIC DNA]</scope>
    <source>
        <strain evidence="4">sh-6</strain>
    </source>
</reference>
<dbReference type="Proteomes" id="UP000262802">
    <property type="component" value="Chromosome"/>
</dbReference>
<dbReference type="KEGG" id="hyh:D3Y59_11615"/>
<dbReference type="EMBL" id="CP032317">
    <property type="protein sequence ID" value="AYA37636.1"/>
    <property type="molecule type" value="Genomic_DNA"/>
</dbReference>
<keyword evidence="1" id="KW-0732">Signal</keyword>
<dbReference type="RefSeq" id="WP_119445202.1">
    <property type="nucleotide sequence ID" value="NZ_CP032317.1"/>
</dbReference>
<feature type="domain" description="Putative auto-transporter adhesin head GIN" evidence="2">
    <location>
        <begin position="35"/>
        <end position="222"/>
    </location>
</feature>
<evidence type="ECO:0000256" key="1">
    <source>
        <dbReference type="SAM" id="SignalP"/>
    </source>
</evidence>
<dbReference type="Pfam" id="PF10988">
    <property type="entry name" value="DUF2807"/>
    <property type="match status" value="1"/>
</dbReference>
<accession>A0A3B7REG4</accession>
<dbReference type="PANTHER" id="PTHR39200">
    <property type="entry name" value="HYPOTHETICAL EXPORTED PROTEIN"/>
    <property type="match status" value="1"/>
</dbReference>
<proteinExistence type="predicted"/>
<evidence type="ECO:0000313" key="3">
    <source>
        <dbReference type="EMBL" id="AYA37636.1"/>
    </source>
</evidence>
<feature type="signal peptide" evidence="1">
    <location>
        <begin position="1"/>
        <end position="25"/>
    </location>
</feature>
<keyword evidence="4" id="KW-1185">Reference proteome</keyword>
<dbReference type="PANTHER" id="PTHR39200:SF1">
    <property type="entry name" value="AUTO-TRANSPORTER ADHESIN HEAD GIN DOMAIN-CONTAINING PROTEIN-RELATED"/>
    <property type="match status" value="1"/>
</dbReference>
<dbReference type="AlphaFoldDB" id="A0A3B7REG4"/>
<protein>
    <submittedName>
        <fullName evidence="3">DUF2807 domain-containing protein</fullName>
    </submittedName>
</protein>
<evidence type="ECO:0000259" key="2">
    <source>
        <dbReference type="Pfam" id="PF10988"/>
    </source>
</evidence>
<dbReference type="OrthoDB" id="880784at2"/>
<feature type="chain" id="PRO_5017642203" evidence="1">
    <location>
        <begin position="26"/>
        <end position="226"/>
    </location>
</feature>
<dbReference type="InterPro" id="IPR021255">
    <property type="entry name" value="DUF2807"/>
</dbReference>
<organism evidence="3 4">
    <name type="scientific">Hymenobacter oligotrophus</name>
    <dbReference type="NCBI Taxonomy" id="2319843"/>
    <lineage>
        <taxon>Bacteria</taxon>
        <taxon>Pseudomonadati</taxon>
        <taxon>Bacteroidota</taxon>
        <taxon>Cytophagia</taxon>
        <taxon>Cytophagales</taxon>
        <taxon>Hymenobacteraceae</taxon>
        <taxon>Hymenobacter</taxon>
    </lineage>
</organism>